<sequence>MLGERPIDAILLVTDLDEAREFYGGTLQLEVIEANEKTISFRAGETRLKASLSTTGTKDEQTQASWRVDDVRAAVEWLRSRGVQPEEYDTDELKTEDGVADQGDAYVAWITDPFGNVLGVEQSKS</sequence>
<dbReference type="OrthoDB" id="9804907at2"/>
<comment type="caution">
    <text evidence="2">The sequence shown here is derived from an EMBL/GenBank/DDBJ whole genome shotgun (WGS) entry which is preliminary data.</text>
</comment>
<dbReference type="CDD" id="cd06587">
    <property type="entry name" value="VOC"/>
    <property type="match status" value="1"/>
</dbReference>
<evidence type="ECO:0000259" key="1">
    <source>
        <dbReference type="PROSITE" id="PS51819"/>
    </source>
</evidence>
<dbReference type="EMBL" id="RZNC01000005">
    <property type="protein sequence ID" value="RWZ59319.1"/>
    <property type="molecule type" value="Genomic_DNA"/>
</dbReference>
<evidence type="ECO:0000313" key="3">
    <source>
        <dbReference type="Proteomes" id="UP000288603"/>
    </source>
</evidence>
<feature type="domain" description="VOC" evidence="1">
    <location>
        <begin position="5"/>
        <end position="123"/>
    </location>
</feature>
<dbReference type="InterPro" id="IPR037523">
    <property type="entry name" value="VOC_core"/>
</dbReference>
<protein>
    <submittedName>
        <fullName evidence="2">VOC family protein</fullName>
    </submittedName>
</protein>
<dbReference type="Pfam" id="PF00903">
    <property type="entry name" value="Glyoxalase"/>
    <property type="match status" value="1"/>
</dbReference>
<name>A0A3S3ZH11_9MICO</name>
<dbReference type="Gene3D" id="3.10.180.10">
    <property type="entry name" value="2,3-Dihydroxybiphenyl 1,2-Dioxygenase, domain 1"/>
    <property type="match status" value="1"/>
</dbReference>
<keyword evidence="3" id="KW-1185">Reference proteome</keyword>
<dbReference type="InterPro" id="IPR029068">
    <property type="entry name" value="Glyas_Bleomycin-R_OHBP_Dase"/>
</dbReference>
<proteinExistence type="predicted"/>
<dbReference type="Proteomes" id="UP000288603">
    <property type="component" value="Unassembled WGS sequence"/>
</dbReference>
<dbReference type="RefSeq" id="WP_128499891.1">
    <property type="nucleotide sequence ID" value="NZ_RZNC01000005.1"/>
</dbReference>
<dbReference type="PROSITE" id="PS51819">
    <property type="entry name" value="VOC"/>
    <property type="match status" value="1"/>
</dbReference>
<reference evidence="2 3" key="1">
    <citation type="submission" date="2018-12" db="EMBL/GenBank/DDBJ databases">
        <authorList>
            <person name="Li F."/>
        </authorList>
    </citation>
    <scope>NUCLEOTIDE SEQUENCE [LARGE SCALE GENOMIC DNA]</scope>
    <source>
        <strain evidence="2 3">8H24J-4-2</strain>
    </source>
</reference>
<organism evidence="2 3">
    <name type="scientific">Labedella populi</name>
    <dbReference type="NCBI Taxonomy" id="2498850"/>
    <lineage>
        <taxon>Bacteria</taxon>
        <taxon>Bacillati</taxon>
        <taxon>Actinomycetota</taxon>
        <taxon>Actinomycetes</taxon>
        <taxon>Micrococcales</taxon>
        <taxon>Microbacteriaceae</taxon>
        <taxon>Labedella</taxon>
    </lineage>
</organism>
<dbReference type="InterPro" id="IPR004360">
    <property type="entry name" value="Glyas_Fos-R_dOase_dom"/>
</dbReference>
<dbReference type="AlphaFoldDB" id="A0A3S3ZH11"/>
<accession>A0A3S3ZH11</accession>
<gene>
    <name evidence="2" type="ORF">ELQ92_13780</name>
</gene>
<dbReference type="SUPFAM" id="SSF54593">
    <property type="entry name" value="Glyoxalase/Bleomycin resistance protein/Dihydroxybiphenyl dioxygenase"/>
    <property type="match status" value="1"/>
</dbReference>
<evidence type="ECO:0000313" key="2">
    <source>
        <dbReference type="EMBL" id="RWZ59319.1"/>
    </source>
</evidence>